<feature type="non-terminal residue" evidence="1">
    <location>
        <position position="1"/>
    </location>
</feature>
<proteinExistence type="predicted"/>
<evidence type="ECO:0000313" key="1">
    <source>
        <dbReference type="EMBL" id="CAH3199229.1"/>
    </source>
</evidence>
<organism evidence="1 2">
    <name type="scientific">Porites evermanni</name>
    <dbReference type="NCBI Taxonomy" id="104178"/>
    <lineage>
        <taxon>Eukaryota</taxon>
        <taxon>Metazoa</taxon>
        <taxon>Cnidaria</taxon>
        <taxon>Anthozoa</taxon>
        <taxon>Hexacorallia</taxon>
        <taxon>Scleractinia</taxon>
        <taxon>Fungiina</taxon>
        <taxon>Poritidae</taxon>
        <taxon>Porites</taxon>
    </lineage>
</organism>
<comment type="caution">
    <text evidence="1">The sequence shown here is derived from an EMBL/GenBank/DDBJ whole genome shotgun (WGS) entry which is preliminary data.</text>
</comment>
<reference evidence="1 2" key="1">
    <citation type="submission" date="2022-05" db="EMBL/GenBank/DDBJ databases">
        <authorList>
            <consortium name="Genoscope - CEA"/>
            <person name="William W."/>
        </authorList>
    </citation>
    <scope>NUCLEOTIDE SEQUENCE [LARGE SCALE GENOMIC DNA]</scope>
</reference>
<name>A0ABN8T4N4_9CNID</name>
<accession>A0ABN8T4N4</accession>
<sequence length="176" mass="19852">VRSWINDTDFSFRDARVPRRQTSTRLQALVGENPSHNAQSKPEDFHRVNTYFTSLDKVLAEIEARFGGNDQDVLCALGDITLSDSPAIRSFNLVSSYYSLDRDLLQADQRLFCQFKKAHLEPKSLKTAADVIETLHANRLFEMVPEFSKVVSILAVIPATSCSAERSFSGLRRLKT</sequence>
<gene>
    <name evidence="1" type="ORF">PEVE_00039430</name>
</gene>
<feature type="non-terminal residue" evidence="1">
    <location>
        <position position="176"/>
    </location>
</feature>
<dbReference type="Proteomes" id="UP001159427">
    <property type="component" value="Unassembled WGS sequence"/>
</dbReference>
<keyword evidence="2" id="KW-1185">Reference proteome</keyword>
<evidence type="ECO:0000313" key="2">
    <source>
        <dbReference type="Proteomes" id="UP001159427"/>
    </source>
</evidence>
<dbReference type="EMBL" id="CALNXI010006954">
    <property type="protein sequence ID" value="CAH3199229.1"/>
    <property type="molecule type" value="Genomic_DNA"/>
</dbReference>
<protein>
    <recommendedName>
        <fullName evidence="3">HAT C-terminal dimerisation domain-containing protein</fullName>
    </recommendedName>
</protein>
<evidence type="ECO:0008006" key="3">
    <source>
        <dbReference type="Google" id="ProtNLM"/>
    </source>
</evidence>